<name>S9TJA5_9TRYP</name>
<sequence>MIYSRKRKLNRKVLGIAFLSMVAILYTFSLFTSHSNLNTVKEVNVMEETIDISNIDLLLDAVRSFAQVHNISHKQSEPVRETSEFDGNVEDYIVRFLNPEKVTTPEDILSYHFQLSSKGELARNNYLMEKSQNEEYSKFTSHSAHFWDASHIARRGYGLDGSIFVAVIPDMRNLISGTERHTWTNRSTRSSDNSCAATVEGIYRNARWPVGIFTGVLDVELYKPVPQEDDENFDYNSSILFSCIPNGFQRVEDEESFGFSFKDNIRTKPLLLPVASSDGESRTKRKMPYVTTNAVLYSLLTLYRGESYVMTVHADTMLVRSWDWKARLQYIHTAAPNTAILSTRPQAIAQSLAFDILWHVTEEVVIPRKERDASRDKKLTRKSLIDAMHADQLIFSLLTFPSWLHAVVKERVVTTAPLTEGSALSVLHSLFVGDTKDEVVSTPLQLKEESMTPHDFFSLVLSEPSEMKHTLSFDAALYSGDCKDWYNEAKHMINKTLLERCTIQFRHRKLKELLNGLLEKVNSTAYLKYRAGNVDKNYVKKENNCLQDSKYLNPRSAFSKMQTADIKKKMDHLEENEDTNTPYLMEGVLSTKFLFTAAEAFFPIPPSLCLQLMTSKPTSFPPCAPVDPYLQLMKDDEVDLILSARFWTRGWNFFAPTEPLAFTFSEHALIGTSAEKEELNEEEQKMRSNTKTRVHSILSGKATRSNLVNYGLGTNRKLNEYRDLIGVQDWKEIFK</sequence>
<feature type="transmembrane region" description="Helical" evidence="1">
    <location>
        <begin position="12"/>
        <end position="31"/>
    </location>
</feature>
<evidence type="ECO:0000313" key="3">
    <source>
        <dbReference type="Proteomes" id="UP000015354"/>
    </source>
</evidence>
<organism evidence="2 3">
    <name type="scientific">Strigomonas culicis</name>
    <dbReference type="NCBI Taxonomy" id="28005"/>
    <lineage>
        <taxon>Eukaryota</taxon>
        <taxon>Discoba</taxon>
        <taxon>Euglenozoa</taxon>
        <taxon>Kinetoplastea</taxon>
        <taxon>Metakinetoplastina</taxon>
        <taxon>Trypanosomatida</taxon>
        <taxon>Trypanosomatidae</taxon>
        <taxon>Strigomonadinae</taxon>
        <taxon>Strigomonas</taxon>
    </lineage>
</organism>
<dbReference type="OrthoDB" id="76265at2759"/>
<dbReference type="PANTHER" id="PTHR34496">
    <property type="entry name" value="GLCNAC TRANSFERASE-RELATED"/>
    <property type="match status" value="1"/>
</dbReference>
<dbReference type="Pfam" id="PF11397">
    <property type="entry name" value="GlcNAc"/>
    <property type="match status" value="1"/>
</dbReference>
<keyword evidence="1" id="KW-1133">Transmembrane helix</keyword>
<proteinExistence type="predicted"/>
<protein>
    <submittedName>
        <fullName evidence="2">Uncharacterized protein</fullName>
    </submittedName>
</protein>
<gene>
    <name evidence="2" type="ORF">STCU_10174</name>
</gene>
<dbReference type="AlphaFoldDB" id="S9TJA5"/>
<keyword evidence="1" id="KW-0472">Membrane</keyword>
<evidence type="ECO:0000256" key="1">
    <source>
        <dbReference type="SAM" id="Phobius"/>
    </source>
</evidence>
<keyword evidence="3" id="KW-1185">Reference proteome</keyword>
<dbReference type="Proteomes" id="UP000015354">
    <property type="component" value="Unassembled WGS sequence"/>
</dbReference>
<accession>S9TJA5</accession>
<reference evidence="2 3" key="1">
    <citation type="journal article" date="2013" name="PLoS ONE">
        <title>Predicting the Proteins of Angomonas deanei, Strigomonas culicis and Their Respective Endosymbionts Reveals New Aspects of the Trypanosomatidae Family.</title>
        <authorList>
            <person name="Motta M.C."/>
            <person name="Martins A.C."/>
            <person name="de Souza S.S."/>
            <person name="Catta-Preta C.M."/>
            <person name="Silva R."/>
            <person name="Klein C.C."/>
            <person name="de Almeida L.G."/>
            <person name="de Lima Cunha O."/>
            <person name="Ciapina L.P."/>
            <person name="Brocchi M."/>
            <person name="Colabardini A.C."/>
            <person name="de Araujo Lima B."/>
            <person name="Machado C.R."/>
            <person name="de Almeida Soares C.M."/>
            <person name="Probst C.M."/>
            <person name="de Menezes C.B."/>
            <person name="Thompson C.E."/>
            <person name="Bartholomeu D.C."/>
            <person name="Gradia D.F."/>
            <person name="Pavoni D.P."/>
            <person name="Grisard E.C."/>
            <person name="Fantinatti-Garboggini F."/>
            <person name="Marchini F.K."/>
            <person name="Rodrigues-Luiz G.F."/>
            <person name="Wagner G."/>
            <person name="Goldman G.H."/>
            <person name="Fietto J.L."/>
            <person name="Elias M.C."/>
            <person name="Goldman M.H."/>
            <person name="Sagot M.F."/>
            <person name="Pereira M."/>
            <person name="Stoco P.H."/>
            <person name="de Mendonca-Neto R.P."/>
            <person name="Teixeira S.M."/>
            <person name="Maciel T.E."/>
            <person name="de Oliveira Mendes T.A."/>
            <person name="Urmenyi T.P."/>
            <person name="de Souza W."/>
            <person name="Schenkman S."/>
            <person name="de Vasconcelos A.T."/>
        </authorList>
    </citation>
    <scope>NUCLEOTIDE SEQUENCE [LARGE SCALE GENOMIC DNA]</scope>
</reference>
<dbReference type="InterPro" id="IPR021067">
    <property type="entry name" value="Glycosyltransferase"/>
</dbReference>
<comment type="caution">
    <text evidence="2">The sequence shown here is derived from an EMBL/GenBank/DDBJ whole genome shotgun (WGS) entry which is preliminary data.</text>
</comment>
<dbReference type="PANTHER" id="PTHR34496:SF7">
    <property type="entry name" value="GLYCOSYLTRANSFERASE (GLCNAC)"/>
    <property type="match status" value="1"/>
</dbReference>
<evidence type="ECO:0000313" key="2">
    <source>
        <dbReference type="EMBL" id="EPY18132.1"/>
    </source>
</evidence>
<keyword evidence="1" id="KW-0812">Transmembrane</keyword>
<dbReference type="EMBL" id="ATMH01010090">
    <property type="protein sequence ID" value="EPY18132.1"/>
    <property type="molecule type" value="Genomic_DNA"/>
</dbReference>